<dbReference type="InterPro" id="IPR045759">
    <property type="entry name" value="Ap4A_phos1/2_N"/>
</dbReference>
<dbReference type="RefSeq" id="WP_274690841.1">
    <property type="nucleotide sequence ID" value="NZ_JAPMOU010000036.1"/>
</dbReference>
<dbReference type="Gene3D" id="3.30.428.70">
    <property type="match status" value="2"/>
</dbReference>
<protein>
    <recommendedName>
        <fullName evidence="5">ATP adenylyltransferase</fullName>
    </recommendedName>
</protein>
<evidence type="ECO:0000313" key="3">
    <source>
        <dbReference type="EMBL" id="MDE1464515.1"/>
    </source>
</evidence>
<dbReference type="InterPro" id="IPR043171">
    <property type="entry name" value="Ap4A_phos1/2-like"/>
</dbReference>
<comment type="caution">
    <text evidence="3">The sequence shown here is derived from an EMBL/GenBank/DDBJ whole genome shotgun (WGS) entry which is preliminary data.</text>
</comment>
<feature type="domain" description="Ap4A phosphorylase 1/2 N-terminal" evidence="2">
    <location>
        <begin position="2"/>
        <end position="145"/>
    </location>
</feature>
<gene>
    <name evidence="3" type="ORF">ORQ98_21360</name>
</gene>
<evidence type="ECO:0000259" key="2">
    <source>
        <dbReference type="Pfam" id="PF19327"/>
    </source>
</evidence>
<evidence type="ECO:0000259" key="1">
    <source>
        <dbReference type="Pfam" id="PF09830"/>
    </source>
</evidence>
<evidence type="ECO:0008006" key="5">
    <source>
        <dbReference type="Google" id="ProtNLM"/>
    </source>
</evidence>
<evidence type="ECO:0000313" key="4">
    <source>
        <dbReference type="Proteomes" id="UP001528823"/>
    </source>
</evidence>
<keyword evidence="4" id="KW-1185">Reference proteome</keyword>
<dbReference type="PIRSF" id="PIRSF000846">
    <property type="entry name" value="ATP_adenylyltr"/>
    <property type="match status" value="1"/>
</dbReference>
<dbReference type="Proteomes" id="UP001528823">
    <property type="component" value="Unassembled WGS sequence"/>
</dbReference>
<reference evidence="3 4" key="1">
    <citation type="submission" date="2022-11" db="EMBL/GenBank/DDBJ databases">
        <title>Spartinivicinus poritis sp. nov., isolated from scleractinian coral Porites lutea.</title>
        <authorList>
            <person name="Zhang G."/>
            <person name="Cai L."/>
            <person name="Wei Q."/>
        </authorList>
    </citation>
    <scope>NUCLEOTIDE SEQUENCE [LARGE SCALE GENOMIC DNA]</scope>
    <source>
        <strain evidence="3 4">A2-2</strain>
    </source>
</reference>
<proteinExistence type="predicted"/>
<dbReference type="Pfam" id="PF09830">
    <property type="entry name" value="ATP_transf"/>
    <property type="match status" value="1"/>
</dbReference>
<accession>A0ABT5UDQ6</accession>
<dbReference type="PANTHER" id="PTHR38420:SF1">
    <property type="entry name" value="PUTATIVE (AFU_ORTHOLOGUE AFUA_5G14690)-RELATED"/>
    <property type="match status" value="1"/>
</dbReference>
<dbReference type="PANTHER" id="PTHR38420">
    <property type="entry name" value="AP-4-A PHOSPHORYLASE II"/>
    <property type="match status" value="1"/>
</dbReference>
<feature type="domain" description="ATP adenylyltransferase C-terminal" evidence="1">
    <location>
        <begin position="168"/>
        <end position="255"/>
    </location>
</feature>
<dbReference type="Pfam" id="PF19327">
    <property type="entry name" value="Ap4A_phos_N"/>
    <property type="match status" value="1"/>
</dbReference>
<dbReference type="InterPro" id="IPR009163">
    <property type="entry name" value="Ap4A_phos1/2"/>
</dbReference>
<organism evidence="3 4">
    <name type="scientific">Spartinivicinus poritis</name>
    <dbReference type="NCBI Taxonomy" id="2994640"/>
    <lineage>
        <taxon>Bacteria</taxon>
        <taxon>Pseudomonadati</taxon>
        <taxon>Pseudomonadota</taxon>
        <taxon>Gammaproteobacteria</taxon>
        <taxon>Oceanospirillales</taxon>
        <taxon>Zooshikellaceae</taxon>
        <taxon>Spartinivicinus</taxon>
    </lineage>
</organism>
<dbReference type="InterPro" id="IPR019200">
    <property type="entry name" value="ATP_adenylylTrfase_C"/>
</dbReference>
<sequence length="256" mass="28617">MFWDQAEQVTKQALAKGSLLPIATKPSVLEQDGISFLLHIKLGNYQKKPKIGNKSSNPFLPYELDMYVGNAGGSHVCLLNKFPVLSPHLLICTREFVSQTQPLTLADFEAWLLGFTEPDVVGFYNGGEIAGASQMHRHMQLVRAAVPMAAIIGCGGLACKHQLYCFKVLNAEEVFSVYQQAMHQLALINADKCLPHNIVLTQEWLLIVPRTQSHLNQILVNGLNYTGRFLLKSDEQRQWLQNYGLLKLLTECGQPK</sequence>
<dbReference type="EMBL" id="JAPMOU010000036">
    <property type="protein sequence ID" value="MDE1464515.1"/>
    <property type="molecule type" value="Genomic_DNA"/>
</dbReference>
<dbReference type="SUPFAM" id="SSF54197">
    <property type="entry name" value="HIT-like"/>
    <property type="match status" value="1"/>
</dbReference>
<dbReference type="InterPro" id="IPR036265">
    <property type="entry name" value="HIT-like_sf"/>
</dbReference>
<name>A0ABT5UDQ6_9GAMM</name>